<dbReference type="InterPro" id="IPR009241">
    <property type="entry name" value="HigB-like"/>
</dbReference>
<dbReference type="EMBL" id="JBDKXB010000029">
    <property type="protein sequence ID" value="MEY6433823.1"/>
    <property type="molecule type" value="Genomic_DNA"/>
</dbReference>
<organism evidence="1 2">
    <name type="scientific">Thioalkalicoccus limnaeus</name>
    <dbReference type="NCBI Taxonomy" id="120681"/>
    <lineage>
        <taxon>Bacteria</taxon>
        <taxon>Pseudomonadati</taxon>
        <taxon>Pseudomonadota</taxon>
        <taxon>Gammaproteobacteria</taxon>
        <taxon>Chromatiales</taxon>
        <taxon>Chromatiaceae</taxon>
        <taxon>Thioalkalicoccus</taxon>
    </lineage>
</organism>
<accession>A0ABV4BJZ7</accession>
<keyword evidence="2" id="KW-1185">Reference proteome</keyword>
<proteinExistence type="predicted"/>
<evidence type="ECO:0000313" key="2">
    <source>
        <dbReference type="Proteomes" id="UP001564408"/>
    </source>
</evidence>
<name>A0ABV4BJZ7_9GAMM</name>
<sequence>MRWTIHLLPEAEAELVAMPADIRARFVHVAELLQNFGPQQVGMPHIRHLEGKLWEMRMKGRDGIARAVYVARTGQRLTVVHVSIKKTQKTPRRALETARARLEKLTHD</sequence>
<reference evidence="1 2" key="1">
    <citation type="submission" date="2024-05" db="EMBL/GenBank/DDBJ databases">
        <title>Genome Sequence and Characterization of the New Strain Purple Sulfur Bacterium of Genus Thioalkalicoccus.</title>
        <authorList>
            <person name="Bryantseva I.A."/>
            <person name="Kyndt J.A."/>
            <person name="Imhoff J.F."/>
        </authorList>
    </citation>
    <scope>NUCLEOTIDE SEQUENCE [LARGE SCALE GENOMIC DNA]</scope>
    <source>
        <strain evidence="1 2">Um2</strain>
    </source>
</reference>
<comment type="caution">
    <text evidence="1">The sequence shown here is derived from an EMBL/GenBank/DDBJ whole genome shotgun (WGS) entry which is preliminary data.</text>
</comment>
<evidence type="ECO:0000313" key="1">
    <source>
        <dbReference type="EMBL" id="MEY6433823.1"/>
    </source>
</evidence>
<protein>
    <submittedName>
        <fullName evidence="1">Type II toxin-antitoxin system RelE/ParE family toxin</fullName>
    </submittedName>
</protein>
<dbReference type="Pfam" id="PF05973">
    <property type="entry name" value="Gp49"/>
    <property type="match status" value="1"/>
</dbReference>
<dbReference type="RefSeq" id="WP_369668208.1">
    <property type="nucleotide sequence ID" value="NZ_JBDKXB010000029.1"/>
</dbReference>
<dbReference type="Proteomes" id="UP001564408">
    <property type="component" value="Unassembled WGS sequence"/>
</dbReference>
<gene>
    <name evidence="1" type="ORF">ABC977_15570</name>
</gene>